<protein>
    <submittedName>
        <fullName evidence="6">TetR family transcriptional regulator</fullName>
    </submittedName>
</protein>
<dbReference type="Gene3D" id="1.10.357.10">
    <property type="entry name" value="Tetracycline Repressor, domain 2"/>
    <property type="match status" value="1"/>
</dbReference>
<keyword evidence="3" id="KW-0238">DNA-binding</keyword>
<dbReference type="InterPro" id="IPR009057">
    <property type="entry name" value="Homeodomain-like_sf"/>
</dbReference>
<dbReference type="Pfam" id="PF02909">
    <property type="entry name" value="TetR_C_1"/>
    <property type="match status" value="1"/>
</dbReference>
<evidence type="ECO:0000256" key="3">
    <source>
        <dbReference type="ARBA" id="ARBA00023125"/>
    </source>
</evidence>
<evidence type="ECO:0000256" key="1">
    <source>
        <dbReference type="ARBA" id="ARBA00022491"/>
    </source>
</evidence>
<dbReference type="EMBL" id="ANBP01000035">
    <property type="protein sequence ID" value="KAB7752954.1"/>
    <property type="molecule type" value="Genomic_DNA"/>
</dbReference>
<dbReference type="GO" id="GO:0045892">
    <property type="term" value="P:negative regulation of DNA-templated transcription"/>
    <property type="evidence" value="ECO:0007669"/>
    <property type="project" value="InterPro"/>
</dbReference>
<comment type="caution">
    <text evidence="6">The sequence shown here is derived from an EMBL/GenBank/DDBJ whole genome shotgun (WGS) entry which is preliminary data.</text>
</comment>
<gene>
    <name evidence="6" type="ORF">MPHL21000_20365</name>
</gene>
<dbReference type="InterPro" id="IPR004111">
    <property type="entry name" value="Repressor_TetR_C"/>
</dbReference>
<feature type="domain" description="Tetracycline repressor TetR C-terminal" evidence="5">
    <location>
        <begin position="83"/>
        <end position="222"/>
    </location>
</feature>
<dbReference type="PANTHER" id="PTHR30055">
    <property type="entry name" value="HTH-TYPE TRANSCRIPTIONAL REGULATOR RUTR"/>
    <property type="match status" value="1"/>
</dbReference>
<dbReference type="SUPFAM" id="SSF48498">
    <property type="entry name" value="Tetracyclin repressor-like, C-terminal domain"/>
    <property type="match status" value="1"/>
</dbReference>
<proteinExistence type="predicted"/>
<sequence>MLVDRYADPMTGRTRGRPPRLSRDRIVAAARDVASADLTMQAVADRLGVSRKSLHYYVGDREGLLSLVLVDRFEREIGDIELPADGDWRKVLRAYAVAFRDGLIQVGTATDFNRLRGLGAAAALSMADRVLGVLLTAGFDPDTARRALTAASNIAQSAAHDSAAETDGVHPHRAETAAALDREPAEAYPALRRVLASAQAQRHDAERQFDFELDLLISGLESALER</sequence>
<reference evidence="6 7" key="1">
    <citation type="submission" date="2012-10" db="EMBL/GenBank/DDBJ databases">
        <title>The draft sequence of the Mycobacterium pheli genome.</title>
        <authorList>
            <person name="Pettersson B.M.F."/>
            <person name="Das S."/>
            <person name="Dasgupta S."/>
            <person name="Bhattacharya A."/>
            <person name="Kirsebom L.A."/>
        </authorList>
    </citation>
    <scope>NUCLEOTIDE SEQUENCE [LARGE SCALE GENOMIC DNA]</scope>
    <source>
        <strain evidence="6 7">CCUG 21000</strain>
    </source>
</reference>
<dbReference type="InterPro" id="IPR036271">
    <property type="entry name" value="Tet_transcr_reg_TetR-rel_C_sf"/>
</dbReference>
<name>A0A5N5UTL2_MYCPH</name>
<organism evidence="6 7">
    <name type="scientific">Mycolicibacterium phlei DSM 43239 = CCUG 21000</name>
    <dbReference type="NCBI Taxonomy" id="1226750"/>
    <lineage>
        <taxon>Bacteria</taxon>
        <taxon>Bacillati</taxon>
        <taxon>Actinomycetota</taxon>
        <taxon>Actinomycetes</taxon>
        <taxon>Mycobacteriales</taxon>
        <taxon>Mycobacteriaceae</taxon>
        <taxon>Mycolicibacterium</taxon>
    </lineage>
</organism>
<dbReference type="GO" id="GO:0000976">
    <property type="term" value="F:transcription cis-regulatory region binding"/>
    <property type="evidence" value="ECO:0007669"/>
    <property type="project" value="TreeGrafter"/>
</dbReference>
<dbReference type="InterPro" id="IPR003012">
    <property type="entry name" value="Tet_transcr_reg_TetR"/>
</dbReference>
<evidence type="ECO:0000259" key="5">
    <source>
        <dbReference type="Pfam" id="PF02909"/>
    </source>
</evidence>
<dbReference type="Proteomes" id="UP000325690">
    <property type="component" value="Unassembled WGS sequence"/>
</dbReference>
<accession>A0A5N5UTL2</accession>
<keyword evidence="4" id="KW-0804">Transcription</keyword>
<evidence type="ECO:0000313" key="6">
    <source>
        <dbReference type="EMBL" id="KAB7752954.1"/>
    </source>
</evidence>
<dbReference type="PANTHER" id="PTHR30055:SF151">
    <property type="entry name" value="TRANSCRIPTIONAL REGULATORY PROTEIN"/>
    <property type="match status" value="1"/>
</dbReference>
<dbReference type="SUPFAM" id="SSF46689">
    <property type="entry name" value="Homeodomain-like"/>
    <property type="match status" value="1"/>
</dbReference>
<dbReference type="GO" id="GO:0003700">
    <property type="term" value="F:DNA-binding transcription factor activity"/>
    <property type="evidence" value="ECO:0007669"/>
    <property type="project" value="TreeGrafter"/>
</dbReference>
<evidence type="ECO:0000313" key="7">
    <source>
        <dbReference type="Proteomes" id="UP000325690"/>
    </source>
</evidence>
<dbReference type="PRINTS" id="PR00400">
    <property type="entry name" value="TETREPRESSOR"/>
</dbReference>
<evidence type="ECO:0000256" key="2">
    <source>
        <dbReference type="ARBA" id="ARBA00023015"/>
    </source>
</evidence>
<dbReference type="InterPro" id="IPR050109">
    <property type="entry name" value="HTH-type_TetR-like_transc_reg"/>
</dbReference>
<keyword evidence="1" id="KW-0678">Repressor</keyword>
<dbReference type="AlphaFoldDB" id="A0A5N5UTL2"/>
<evidence type="ECO:0000256" key="4">
    <source>
        <dbReference type="ARBA" id="ARBA00023163"/>
    </source>
</evidence>
<keyword evidence="2" id="KW-0805">Transcription regulation</keyword>
<dbReference type="GO" id="GO:0046677">
    <property type="term" value="P:response to antibiotic"/>
    <property type="evidence" value="ECO:0007669"/>
    <property type="project" value="InterPro"/>
</dbReference>
<keyword evidence="7" id="KW-1185">Reference proteome</keyword>